<dbReference type="Pfam" id="PF20236">
    <property type="entry name" value="DUF6593"/>
    <property type="match status" value="1"/>
</dbReference>
<comment type="caution">
    <text evidence="3">The sequence shown here is derived from an EMBL/GenBank/DDBJ whole genome shotgun (WGS) entry which is preliminary data.</text>
</comment>
<organism evidence="3 4">
    <name type="scientific">Agaricus bisporus var. burnettii</name>
    <dbReference type="NCBI Taxonomy" id="192524"/>
    <lineage>
        <taxon>Eukaryota</taxon>
        <taxon>Fungi</taxon>
        <taxon>Dikarya</taxon>
        <taxon>Basidiomycota</taxon>
        <taxon>Agaricomycotina</taxon>
        <taxon>Agaricomycetes</taxon>
        <taxon>Agaricomycetidae</taxon>
        <taxon>Agaricales</taxon>
        <taxon>Agaricineae</taxon>
        <taxon>Agaricaceae</taxon>
        <taxon>Agaricus</taxon>
    </lineage>
</organism>
<dbReference type="InterPro" id="IPR046528">
    <property type="entry name" value="DUF6593"/>
</dbReference>
<feature type="compositionally biased region" description="Basic and acidic residues" evidence="1">
    <location>
        <begin position="55"/>
        <end position="92"/>
    </location>
</feature>
<evidence type="ECO:0000313" key="3">
    <source>
        <dbReference type="EMBL" id="KAF7777888.1"/>
    </source>
</evidence>
<dbReference type="Proteomes" id="UP000629468">
    <property type="component" value="Unassembled WGS sequence"/>
</dbReference>
<gene>
    <name evidence="3" type="ORF">Agabi119p4_3960</name>
</gene>
<feature type="domain" description="DUF6593" evidence="2">
    <location>
        <begin position="111"/>
        <end position="242"/>
    </location>
</feature>
<sequence>MNRSFPGPRQIDNLPLLYPASNENLFLKGTAATTQKPVRKAINTSNGVCKGNFTIRDRPPLPDRHHLNHTEREKDDVAEDIRRRSIDSHDAPFADSDSEDEEPRQSMSGSHHSHVMHMMEGHFAFYAQVEFHSFSSTRFRYNSLDVSVSEYFRKEGWSWFGRGRVFKASDGGEYRWDLRAGHLEMIKNDGSKKRVVRFREHRPSLGPLMKGRPASLEVDDSCIPILDEIVMTFIYCEKLRKDRETQSRHSAAAGGN</sequence>
<dbReference type="AlphaFoldDB" id="A0A8H7F5P7"/>
<protein>
    <recommendedName>
        <fullName evidence="2">DUF6593 domain-containing protein</fullName>
    </recommendedName>
</protein>
<feature type="region of interest" description="Disordered" evidence="1">
    <location>
        <begin position="49"/>
        <end position="112"/>
    </location>
</feature>
<evidence type="ECO:0000259" key="2">
    <source>
        <dbReference type="Pfam" id="PF20236"/>
    </source>
</evidence>
<reference evidence="3 4" key="1">
    <citation type="journal article" name="Sci. Rep.">
        <title>Telomere-to-telomere assembled and centromere annotated genomes of the two main subspecies of the button mushroom Agaricus bisporus reveal especially polymorphic chromosome ends.</title>
        <authorList>
            <person name="Sonnenberg A.S.M."/>
            <person name="Sedaghat-Telgerd N."/>
            <person name="Lavrijssen B."/>
            <person name="Ohm R.A."/>
            <person name="Hendrickx P.M."/>
            <person name="Scholtmeijer K."/>
            <person name="Baars J.J.P."/>
            <person name="van Peer A."/>
        </authorList>
    </citation>
    <scope>NUCLEOTIDE SEQUENCE [LARGE SCALE GENOMIC DNA]</scope>
    <source>
        <strain evidence="3 4">H119_p4</strain>
    </source>
</reference>
<accession>A0A8H7F5P7</accession>
<name>A0A8H7F5P7_AGABI</name>
<evidence type="ECO:0000313" key="4">
    <source>
        <dbReference type="Proteomes" id="UP000629468"/>
    </source>
</evidence>
<proteinExistence type="predicted"/>
<dbReference type="EMBL" id="JABXXO010000005">
    <property type="protein sequence ID" value="KAF7777888.1"/>
    <property type="molecule type" value="Genomic_DNA"/>
</dbReference>
<evidence type="ECO:0000256" key="1">
    <source>
        <dbReference type="SAM" id="MobiDB-lite"/>
    </source>
</evidence>